<dbReference type="Gene3D" id="3.40.50.2000">
    <property type="entry name" value="Glycogen Phosphorylase B"/>
    <property type="match status" value="1"/>
</dbReference>
<organism evidence="1 2">
    <name type="scientific">Halovulum marinum</name>
    <dbReference type="NCBI Taxonomy" id="2662447"/>
    <lineage>
        <taxon>Bacteria</taxon>
        <taxon>Pseudomonadati</taxon>
        <taxon>Pseudomonadota</taxon>
        <taxon>Alphaproteobacteria</taxon>
        <taxon>Rhodobacterales</taxon>
        <taxon>Paracoccaceae</taxon>
        <taxon>Halovulum</taxon>
    </lineage>
</organism>
<dbReference type="EMBL" id="WIND01000024">
    <property type="protein sequence ID" value="MSU91739.1"/>
    <property type="molecule type" value="Genomic_DNA"/>
</dbReference>
<comment type="caution">
    <text evidence="1">The sequence shown here is derived from an EMBL/GenBank/DDBJ whole genome shotgun (WGS) entry which is preliminary data.</text>
</comment>
<keyword evidence="2" id="KW-1185">Reference proteome</keyword>
<name>A0A6L5Z5X9_9RHOB</name>
<evidence type="ECO:0000313" key="2">
    <source>
        <dbReference type="Proteomes" id="UP000474957"/>
    </source>
</evidence>
<protein>
    <submittedName>
        <fullName evidence="1">UDP-N-acetylglucosamine--LPS N-acetylglucosamine transferase</fullName>
    </submittedName>
</protein>
<reference evidence="1 2" key="1">
    <citation type="submission" date="2019-10" db="EMBL/GenBank/DDBJ databases">
        <title>Cognatihalovulum marinum gen. nov. sp. nov., a new member of the family Rhodobacteraceae isolated from deep seawater of the Northwest Indian Ocean.</title>
        <authorList>
            <person name="Ruan C."/>
            <person name="Wang J."/>
            <person name="Zheng X."/>
            <person name="Song L."/>
            <person name="Zhu Y."/>
            <person name="Huang Y."/>
            <person name="Lu Z."/>
            <person name="Du W."/>
            <person name="Huang L."/>
            <person name="Dai X."/>
        </authorList>
    </citation>
    <scope>NUCLEOTIDE SEQUENCE [LARGE SCALE GENOMIC DNA]</scope>
    <source>
        <strain evidence="1 2">2CG4</strain>
    </source>
</reference>
<sequence>MQGNSATGCRVLCVASAGGHWVQLQRLRPAWDGCAVTYVTTRAGYEAQVAADAAARGQPAPRIRVVTEASRWQKLKLLRQLAELALILLRTRPQVVVTTGAAPGYFALLLGRRLGARTIWVDSIANAAELSASGARARRHADLWLTQWEHLATPDGPAYAGAVL</sequence>
<keyword evidence="1" id="KW-0808">Transferase</keyword>
<dbReference type="AlphaFoldDB" id="A0A6L5Z5X9"/>
<proteinExistence type="predicted"/>
<evidence type="ECO:0000313" key="1">
    <source>
        <dbReference type="EMBL" id="MSU91739.1"/>
    </source>
</evidence>
<dbReference type="RefSeq" id="WP_154449168.1">
    <property type="nucleotide sequence ID" value="NZ_WIND01000024.1"/>
</dbReference>
<gene>
    <name evidence="1" type="ORF">GE300_19350</name>
</gene>
<dbReference type="GO" id="GO:0016740">
    <property type="term" value="F:transferase activity"/>
    <property type="evidence" value="ECO:0007669"/>
    <property type="project" value="UniProtKB-KW"/>
</dbReference>
<accession>A0A6L5Z5X9</accession>
<dbReference type="Proteomes" id="UP000474957">
    <property type="component" value="Unassembled WGS sequence"/>
</dbReference>